<sequence length="715" mass="81597">MLVMIMTGCTDTSWNNPNPPEQPGETVYYGSFSTRLQHLDPVRSYSAEEALFIDQIYEAPYRYHFLKRPYVLEPALAKGMPEVSYLDKHLKPVPRDSSQPAYSVYIITLKPNIRYQPHPALAKDEQDNALYLFKDESSALQYKTLYDFPQSGTRELIAADFAYGIKRLADPKNKSPLLGFLSNYIVGMEDFSKTVMAQDRSGWLDLRTLPLEGVEVVDKYTLAIRIKGLYPQFRYWLAMHFFAPMPWEADRFYHNPGFQNRNMTVDWYPIGTGAFMMTRNDPNSGITLERNPNYRTDLFPSEGAPGDKEKGFLTDAGKPMPFIDRATFRLEKESLPQWSKFMQGWYDRSGDDGANISSSNFDRAFTVSGNGVDLSQEMLDRGITVSTELKPSIYYYGFNMKDPVVGGTTEAKRKLRQAISIAINTEEFLEIFANGRGQAAQGPIPPGIPGYVEGKAGINPYIYDWVDGRPQRKSVEQAKRLLAEAGYPNGRDKNTGQPLILYLDTTGGDAGPIADWRRRQFEKIGIQLEYRTSDYVRFKEKMRNGNTQMFGWGWLADYPDPENFLFLLDGSQTSENCQCDGANTSNYDNPAFNLLFQQMKAMDNSPEREALLARMVEMVRKDAPWFSGYHTKEYYLNNSWVSNVKRHGIAKDTFKYLRLDTAERSQRQVQWNTPVVWPLIAGLAGTAIIIFPAIRAYRRRQTQTINKSTSQRGNG</sequence>
<feature type="domain" description="Solute-binding protein family 5" evidence="6">
    <location>
        <begin position="155"/>
        <end position="574"/>
    </location>
</feature>
<dbReference type="SUPFAM" id="SSF53850">
    <property type="entry name" value="Periplasmic binding protein-like II"/>
    <property type="match status" value="1"/>
</dbReference>
<accession>A0A1X7AFP2</accession>
<dbReference type="Gene3D" id="3.40.190.10">
    <property type="entry name" value="Periplasmic binding protein-like II"/>
    <property type="match status" value="1"/>
</dbReference>
<evidence type="ECO:0000313" key="8">
    <source>
        <dbReference type="Proteomes" id="UP000196573"/>
    </source>
</evidence>
<gene>
    <name evidence="7" type="primary">hbpA_1</name>
    <name evidence="7" type="ORF">EHSB41UT_00844</name>
</gene>
<dbReference type="CDD" id="cd08505">
    <property type="entry name" value="PBP2_NikA_DppA_OppA_like_18"/>
    <property type="match status" value="1"/>
</dbReference>
<dbReference type="PANTHER" id="PTHR30290:SF10">
    <property type="entry name" value="PERIPLASMIC OLIGOPEPTIDE-BINDING PROTEIN-RELATED"/>
    <property type="match status" value="1"/>
</dbReference>
<dbReference type="PANTHER" id="PTHR30290">
    <property type="entry name" value="PERIPLASMIC BINDING COMPONENT OF ABC TRANSPORTER"/>
    <property type="match status" value="1"/>
</dbReference>
<reference evidence="7 8" key="1">
    <citation type="submission" date="2017-03" db="EMBL/GenBank/DDBJ databases">
        <authorList>
            <person name="Afonso C.L."/>
            <person name="Miller P.J."/>
            <person name="Scott M.A."/>
            <person name="Spackman E."/>
            <person name="Goraichik I."/>
            <person name="Dimitrov K.M."/>
            <person name="Suarez D.L."/>
            <person name="Swayne D.E."/>
        </authorList>
    </citation>
    <scope>NUCLEOTIDE SEQUENCE [LARGE SCALE GENOMIC DNA]</scope>
    <source>
        <strain evidence="7">SB41UT1</strain>
    </source>
</reference>
<keyword evidence="4" id="KW-0732">Signal</keyword>
<keyword evidence="5" id="KW-0812">Transmembrane</keyword>
<keyword evidence="8" id="KW-1185">Reference proteome</keyword>
<evidence type="ECO:0000256" key="4">
    <source>
        <dbReference type="ARBA" id="ARBA00022729"/>
    </source>
</evidence>
<keyword evidence="5" id="KW-1133">Transmembrane helix</keyword>
<keyword evidence="5" id="KW-0472">Membrane</keyword>
<evidence type="ECO:0000256" key="3">
    <source>
        <dbReference type="ARBA" id="ARBA00022448"/>
    </source>
</evidence>
<dbReference type="Gene3D" id="3.10.105.10">
    <property type="entry name" value="Dipeptide-binding Protein, Domain 3"/>
    <property type="match status" value="1"/>
</dbReference>
<evidence type="ECO:0000259" key="6">
    <source>
        <dbReference type="Pfam" id="PF00496"/>
    </source>
</evidence>
<organism evidence="7 8">
    <name type="scientific">Parendozoicomonas haliclonae</name>
    <dbReference type="NCBI Taxonomy" id="1960125"/>
    <lineage>
        <taxon>Bacteria</taxon>
        <taxon>Pseudomonadati</taxon>
        <taxon>Pseudomonadota</taxon>
        <taxon>Gammaproteobacteria</taxon>
        <taxon>Oceanospirillales</taxon>
        <taxon>Endozoicomonadaceae</taxon>
        <taxon>Parendozoicomonas</taxon>
    </lineage>
</organism>
<dbReference type="EMBL" id="FWPT01000002">
    <property type="protein sequence ID" value="SMA38158.1"/>
    <property type="molecule type" value="Genomic_DNA"/>
</dbReference>
<evidence type="ECO:0000256" key="2">
    <source>
        <dbReference type="ARBA" id="ARBA00005695"/>
    </source>
</evidence>
<keyword evidence="3" id="KW-0813">Transport</keyword>
<feature type="transmembrane region" description="Helical" evidence="5">
    <location>
        <begin position="675"/>
        <end position="697"/>
    </location>
</feature>
<evidence type="ECO:0000256" key="1">
    <source>
        <dbReference type="ARBA" id="ARBA00004196"/>
    </source>
</evidence>
<protein>
    <submittedName>
        <fullName evidence="7">Heme-binding protein A</fullName>
    </submittedName>
</protein>
<dbReference type="GO" id="GO:0030288">
    <property type="term" value="C:outer membrane-bounded periplasmic space"/>
    <property type="evidence" value="ECO:0007669"/>
    <property type="project" value="UniProtKB-ARBA"/>
</dbReference>
<dbReference type="GO" id="GO:0015833">
    <property type="term" value="P:peptide transport"/>
    <property type="evidence" value="ECO:0007669"/>
    <property type="project" value="TreeGrafter"/>
</dbReference>
<dbReference type="Pfam" id="PF00496">
    <property type="entry name" value="SBP_bac_5"/>
    <property type="match status" value="1"/>
</dbReference>
<name>A0A1X7AFP2_9GAMM</name>
<dbReference type="InterPro" id="IPR039424">
    <property type="entry name" value="SBP_5"/>
</dbReference>
<dbReference type="GO" id="GO:0043190">
    <property type="term" value="C:ATP-binding cassette (ABC) transporter complex"/>
    <property type="evidence" value="ECO:0007669"/>
    <property type="project" value="InterPro"/>
</dbReference>
<proteinExistence type="inferred from homology"/>
<evidence type="ECO:0000256" key="5">
    <source>
        <dbReference type="SAM" id="Phobius"/>
    </source>
</evidence>
<dbReference type="AlphaFoldDB" id="A0A1X7AFP2"/>
<comment type="subcellular location">
    <subcellularLocation>
        <location evidence="1">Cell envelope</location>
    </subcellularLocation>
</comment>
<comment type="similarity">
    <text evidence="2">Belongs to the bacterial solute-binding protein 5 family.</text>
</comment>
<dbReference type="Proteomes" id="UP000196573">
    <property type="component" value="Unassembled WGS sequence"/>
</dbReference>
<dbReference type="GO" id="GO:1904680">
    <property type="term" value="F:peptide transmembrane transporter activity"/>
    <property type="evidence" value="ECO:0007669"/>
    <property type="project" value="TreeGrafter"/>
</dbReference>
<evidence type="ECO:0000313" key="7">
    <source>
        <dbReference type="EMBL" id="SMA38158.1"/>
    </source>
</evidence>
<dbReference type="InterPro" id="IPR000914">
    <property type="entry name" value="SBP_5_dom"/>
</dbReference>